<dbReference type="UniPathway" id="UPA00068">
    <property type="reaction ID" value="UER00106"/>
</dbReference>
<dbReference type="Gene3D" id="3.40.630.30">
    <property type="match status" value="1"/>
</dbReference>
<dbReference type="InterPro" id="IPR001048">
    <property type="entry name" value="Asp/Glu/Uridylate_kinase"/>
</dbReference>
<dbReference type="InterPro" id="IPR016181">
    <property type="entry name" value="Acyl_CoA_acyltransferase"/>
</dbReference>
<sequence length="434" mass="48080">MKTTFLSNEFRGSAPYIDAHRGCTFVIHVEGEAFESPCEALIQDLALLHTLGVKLVLVFGCKPQAQAALARSEHPLQLLRGRWIVDQDGMAVIAAQTQQLRMMIEARFSVGLPNTPLHGLDIVTVSGNFVMARPFGVRDGVDGLYAGDVRHVRSDAISELLARDMLVIIPPIGYSSTGELFDLDSTEVASQVAIAMQADKLILLGQHDGVRSEDGALQHQMEPEQARQLSAVSMPESLHHQLEAACLAARKGVKRTHILNWNDRDALLGELFTRDGMGTMITQERYEQLRIATSADIAGLMELLRPLEERQILVPRSRERLEQQIGDYTVIDRDGMTIGCAALHSYAQEGCGELACVAVHEGYRDGERGTRLLEAIEQRARKQGLRQLFALTTHTAHWFLEHGFLPAGIDQLPEARRSAYNTQRNSKVLIKPLV</sequence>
<dbReference type="Proteomes" id="UP000267342">
    <property type="component" value="Chromosome"/>
</dbReference>
<evidence type="ECO:0000256" key="4">
    <source>
        <dbReference type="ARBA" id="ARBA00023315"/>
    </source>
</evidence>
<keyword evidence="6" id="KW-0028">Amino-acid biosynthesis</keyword>
<dbReference type="InterPro" id="IPR010167">
    <property type="entry name" value="NH2A_AcTrfase"/>
</dbReference>
<dbReference type="EMBL" id="AP018933">
    <property type="protein sequence ID" value="BBG30511.1"/>
    <property type="molecule type" value="Genomic_DNA"/>
</dbReference>
<dbReference type="PIRSF" id="PIRSF000423">
    <property type="entry name" value="ArgA"/>
    <property type="match status" value="1"/>
</dbReference>
<comment type="miscellaneous">
    <text evidence="6">In bacteria which possess the bifunctional enzyme ornithine acetyltransferase/N-acetylglutamate synthase (ArgJ), ArgA fulfills an anaplerotic role.</text>
</comment>
<comment type="catalytic activity">
    <reaction evidence="5 6">
        <text>L-glutamate + acetyl-CoA = N-acetyl-L-glutamate + CoA + H(+)</text>
        <dbReference type="Rhea" id="RHEA:24292"/>
        <dbReference type="ChEBI" id="CHEBI:15378"/>
        <dbReference type="ChEBI" id="CHEBI:29985"/>
        <dbReference type="ChEBI" id="CHEBI:44337"/>
        <dbReference type="ChEBI" id="CHEBI:57287"/>
        <dbReference type="ChEBI" id="CHEBI:57288"/>
        <dbReference type="EC" id="2.3.1.1"/>
    </reaction>
</comment>
<dbReference type="KEGG" id="zpl:ZBT109_1761"/>
<reference evidence="8 9" key="1">
    <citation type="submission" date="2018-09" db="EMBL/GenBank/DDBJ databases">
        <title>Zymobacter palmae IAM14233 (=T109) whole genome analysis.</title>
        <authorList>
            <person name="Yanase H."/>
        </authorList>
    </citation>
    <scope>NUCLEOTIDE SEQUENCE [LARGE SCALE GENOMIC DNA]</scope>
    <source>
        <strain evidence="8 9">IAM14233</strain>
    </source>
</reference>
<evidence type="ECO:0000256" key="3">
    <source>
        <dbReference type="ARBA" id="ARBA00022679"/>
    </source>
</evidence>
<dbReference type="HAMAP" id="MF_01105">
    <property type="entry name" value="N_acetyl_glu_synth"/>
    <property type="match status" value="1"/>
</dbReference>
<evidence type="ECO:0000256" key="6">
    <source>
        <dbReference type="HAMAP-Rule" id="MF_01105"/>
    </source>
</evidence>
<dbReference type="PROSITE" id="PS51186">
    <property type="entry name" value="GNAT"/>
    <property type="match status" value="1"/>
</dbReference>
<evidence type="ECO:0000256" key="5">
    <source>
        <dbReference type="ARBA" id="ARBA00048372"/>
    </source>
</evidence>
<protein>
    <recommendedName>
        <fullName evidence="6">Amino-acid acetyltransferase</fullName>
        <ecNumber evidence="6">2.3.1.1</ecNumber>
    </recommendedName>
    <alternativeName>
        <fullName evidence="6">N-acetylglutamate synthase</fullName>
        <shortName evidence="6">AGS</shortName>
        <shortName evidence="6">NAGS</shortName>
    </alternativeName>
</protein>
<dbReference type="Pfam" id="PF00696">
    <property type="entry name" value="AA_kinase"/>
    <property type="match status" value="1"/>
</dbReference>
<organism evidence="8 9">
    <name type="scientific">Zymobacter palmae</name>
    <dbReference type="NCBI Taxonomy" id="33074"/>
    <lineage>
        <taxon>Bacteria</taxon>
        <taxon>Pseudomonadati</taxon>
        <taxon>Pseudomonadota</taxon>
        <taxon>Gammaproteobacteria</taxon>
        <taxon>Oceanospirillales</taxon>
        <taxon>Halomonadaceae</taxon>
        <taxon>Zymobacter group</taxon>
        <taxon>Zymobacter</taxon>
    </lineage>
</organism>
<dbReference type="SUPFAM" id="SSF53633">
    <property type="entry name" value="Carbamate kinase-like"/>
    <property type="match status" value="1"/>
</dbReference>
<dbReference type="RefSeq" id="WP_027706024.1">
    <property type="nucleotide sequence ID" value="NZ_AP018933.1"/>
</dbReference>
<accession>A0A348HFV9</accession>
<evidence type="ECO:0000256" key="2">
    <source>
        <dbReference type="ARBA" id="ARBA00009145"/>
    </source>
</evidence>
<dbReference type="Gene3D" id="3.40.1160.10">
    <property type="entry name" value="Acetylglutamate kinase-like"/>
    <property type="match status" value="1"/>
</dbReference>
<dbReference type="InterPro" id="IPR000182">
    <property type="entry name" value="GNAT_dom"/>
</dbReference>
<keyword evidence="6" id="KW-0055">Arginine biosynthesis</keyword>
<evidence type="ECO:0000256" key="1">
    <source>
        <dbReference type="ARBA" id="ARBA00004925"/>
    </source>
</evidence>
<comment type="subcellular location">
    <subcellularLocation>
        <location evidence="6">Cytoplasm</location>
    </subcellularLocation>
</comment>
<keyword evidence="9" id="KW-1185">Reference proteome</keyword>
<keyword evidence="6" id="KW-0963">Cytoplasm</keyword>
<dbReference type="GO" id="GO:0004042">
    <property type="term" value="F:L-glutamate N-acetyltransferase activity"/>
    <property type="evidence" value="ECO:0007669"/>
    <property type="project" value="UniProtKB-UniRule"/>
</dbReference>
<dbReference type="NCBIfam" id="TIGR01890">
    <property type="entry name" value="N-Ac-Glu-synth"/>
    <property type="match status" value="1"/>
</dbReference>
<comment type="pathway">
    <text evidence="1 6">Amino-acid biosynthesis; L-arginine biosynthesis; N(2)-acetyl-L-ornithine from L-glutamate: step 1/4.</text>
</comment>
<proteinExistence type="inferred from homology"/>
<dbReference type="PANTHER" id="PTHR30602">
    <property type="entry name" value="AMINO-ACID ACETYLTRANSFERASE"/>
    <property type="match status" value="1"/>
</dbReference>
<dbReference type="GO" id="GO:0005737">
    <property type="term" value="C:cytoplasm"/>
    <property type="evidence" value="ECO:0007669"/>
    <property type="project" value="UniProtKB-SubCell"/>
</dbReference>
<gene>
    <name evidence="6" type="primary">argA</name>
    <name evidence="8" type="ORF">ZBT109_1761</name>
</gene>
<evidence type="ECO:0000313" key="9">
    <source>
        <dbReference type="Proteomes" id="UP000267342"/>
    </source>
</evidence>
<dbReference type="Pfam" id="PF00583">
    <property type="entry name" value="Acetyltransf_1"/>
    <property type="match status" value="1"/>
</dbReference>
<feature type="domain" description="N-acetyltransferase" evidence="7">
    <location>
        <begin position="287"/>
        <end position="434"/>
    </location>
</feature>
<dbReference type="NCBIfam" id="NF003641">
    <property type="entry name" value="PRK05279.1"/>
    <property type="match status" value="1"/>
</dbReference>
<dbReference type="InterPro" id="IPR036393">
    <property type="entry name" value="AceGlu_kinase-like_sf"/>
</dbReference>
<dbReference type="SUPFAM" id="SSF55729">
    <property type="entry name" value="Acyl-CoA N-acyltransferases (Nat)"/>
    <property type="match status" value="1"/>
</dbReference>
<keyword evidence="3 6" id="KW-0808">Transferase</keyword>
<dbReference type="GO" id="GO:0006526">
    <property type="term" value="P:L-arginine biosynthetic process"/>
    <property type="evidence" value="ECO:0007669"/>
    <property type="project" value="UniProtKB-UniRule"/>
</dbReference>
<dbReference type="AlphaFoldDB" id="A0A348HFV9"/>
<name>A0A348HFV9_9GAMM</name>
<comment type="similarity">
    <text evidence="2 6">Belongs to the acetyltransferase family. ArgA subfamily.</text>
</comment>
<dbReference type="PANTHER" id="PTHR30602:SF12">
    <property type="entry name" value="AMINO-ACID ACETYLTRANSFERASE NAGS1, CHLOROPLASTIC-RELATED"/>
    <property type="match status" value="1"/>
</dbReference>
<dbReference type="EC" id="2.3.1.1" evidence="6"/>
<evidence type="ECO:0000259" key="7">
    <source>
        <dbReference type="PROSITE" id="PS51186"/>
    </source>
</evidence>
<dbReference type="CDD" id="cd04301">
    <property type="entry name" value="NAT_SF"/>
    <property type="match status" value="1"/>
</dbReference>
<dbReference type="GO" id="GO:0016301">
    <property type="term" value="F:kinase activity"/>
    <property type="evidence" value="ECO:0007669"/>
    <property type="project" value="UniProtKB-KW"/>
</dbReference>
<dbReference type="STRING" id="1123510.GCA_000620025_00947"/>
<evidence type="ECO:0000313" key="8">
    <source>
        <dbReference type="EMBL" id="BBG30511.1"/>
    </source>
</evidence>
<keyword evidence="8" id="KW-0418">Kinase</keyword>
<keyword evidence="4 6" id="KW-0012">Acyltransferase</keyword>